<gene>
    <name evidence="2" type="ORF">M6B38_339240</name>
</gene>
<accession>A0AAX6GZU1</accession>
<reference evidence="2" key="1">
    <citation type="journal article" date="2023" name="GigaByte">
        <title>Genome assembly of the bearded iris, Iris pallida Lam.</title>
        <authorList>
            <person name="Bruccoleri R.E."/>
            <person name="Oakeley E.J."/>
            <person name="Faust A.M.E."/>
            <person name="Altorfer M."/>
            <person name="Dessus-Babus S."/>
            <person name="Burckhardt D."/>
            <person name="Oertli M."/>
            <person name="Naumann U."/>
            <person name="Petersen F."/>
            <person name="Wong J."/>
        </authorList>
    </citation>
    <scope>NUCLEOTIDE SEQUENCE</scope>
    <source>
        <strain evidence="2">GSM-AAB239-AS_SAM_17_03QT</strain>
    </source>
</reference>
<evidence type="ECO:0000256" key="1">
    <source>
        <dbReference type="SAM" id="Phobius"/>
    </source>
</evidence>
<comment type="caution">
    <text evidence="2">The sequence shown here is derived from an EMBL/GenBank/DDBJ whole genome shotgun (WGS) entry which is preliminary data.</text>
</comment>
<proteinExistence type="predicted"/>
<evidence type="ECO:0000313" key="2">
    <source>
        <dbReference type="EMBL" id="KAJ6834093.1"/>
    </source>
</evidence>
<organism evidence="2 3">
    <name type="scientific">Iris pallida</name>
    <name type="common">Sweet iris</name>
    <dbReference type="NCBI Taxonomy" id="29817"/>
    <lineage>
        <taxon>Eukaryota</taxon>
        <taxon>Viridiplantae</taxon>
        <taxon>Streptophyta</taxon>
        <taxon>Embryophyta</taxon>
        <taxon>Tracheophyta</taxon>
        <taxon>Spermatophyta</taxon>
        <taxon>Magnoliopsida</taxon>
        <taxon>Liliopsida</taxon>
        <taxon>Asparagales</taxon>
        <taxon>Iridaceae</taxon>
        <taxon>Iridoideae</taxon>
        <taxon>Irideae</taxon>
        <taxon>Iris</taxon>
    </lineage>
</organism>
<name>A0AAX6GZU1_IRIPA</name>
<dbReference type="EMBL" id="JANAVB010014642">
    <property type="protein sequence ID" value="KAJ6834093.1"/>
    <property type="molecule type" value="Genomic_DNA"/>
</dbReference>
<sequence length="52" mass="5937">MSLLFIGMLIVICVRGFLTNLMKVFFAIYRACSVWKSSQHGEFSVSMTFRAV</sequence>
<keyword evidence="3" id="KW-1185">Reference proteome</keyword>
<dbReference type="AlphaFoldDB" id="A0AAX6GZU1"/>
<reference evidence="2" key="2">
    <citation type="submission" date="2023-04" db="EMBL/GenBank/DDBJ databases">
        <authorList>
            <person name="Bruccoleri R.E."/>
            <person name="Oakeley E.J."/>
            <person name="Faust A.-M."/>
            <person name="Dessus-Babus S."/>
            <person name="Altorfer M."/>
            <person name="Burckhardt D."/>
            <person name="Oertli M."/>
            <person name="Naumann U."/>
            <person name="Petersen F."/>
            <person name="Wong J."/>
        </authorList>
    </citation>
    <scope>NUCLEOTIDE SEQUENCE</scope>
    <source>
        <strain evidence="2">GSM-AAB239-AS_SAM_17_03QT</strain>
        <tissue evidence="2">Leaf</tissue>
    </source>
</reference>
<dbReference type="Proteomes" id="UP001140949">
    <property type="component" value="Unassembled WGS sequence"/>
</dbReference>
<evidence type="ECO:0000313" key="3">
    <source>
        <dbReference type="Proteomes" id="UP001140949"/>
    </source>
</evidence>
<protein>
    <submittedName>
        <fullName evidence="2">Methylcrotonoyl-CoA carboxylase subunit alpha, mitochondrial isoform X1</fullName>
    </submittedName>
</protein>
<keyword evidence="1" id="KW-0472">Membrane</keyword>
<keyword evidence="1" id="KW-1133">Transmembrane helix</keyword>
<keyword evidence="1" id="KW-0812">Transmembrane</keyword>
<feature type="transmembrane region" description="Helical" evidence="1">
    <location>
        <begin position="6"/>
        <end position="29"/>
    </location>
</feature>